<dbReference type="InterPro" id="IPR013525">
    <property type="entry name" value="ABC2_TM"/>
</dbReference>
<evidence type="ECO:0000256" key="5">
    <source>
        <dbReference type="ARBA" id="ARBA00023136"/>
    </source>
</evidence>
<comment type="caution">
    <text evidence="8">The sequence shown here is derived from an EMBL/GenBank/DDBJ whole genome shotgun (WGS) entry which is preliminary data.</text>
</comment>
<dbReference type="PANTHER" id="PTHR30294:SF29">
    <property type="entry name" value="MULTIDRUG ABC TRANSPORTER PERMEASE YBHS-RELATED"/>
    <property type="match status" value="1"/>
</dbReference>
<dbReference type="InterPro" id="IPR051449">
    <property type="entry name" value="ABC-2_transporter_component"/>
</dbReference>
<feature type="transmembrane region" description="Helical" evidence="6">
    <location>
        <begin position="337"/>
        <end position="355"/>
    </location>
</feature>
<dbReference type="Proteomes" id="UP000030403">
    <property type="component" value="Unassembled WGS sequence"/>
</dbReference>
<feature type="transmembrane region" description="Helical" evidence="6">
    <location>
        <begin position="312"/>
        <end position="331"/>
    </location>
</feature>
<sequence length="417" mass="46095">MNKFWVIFTHTFMTRLKSKAFIWTTVISLVFVLGLTNIDRIMDQFGGDEKAAEVAVIDESGELFSGLEQQLSTQKDVVDIQQFDGTKEEAKQAVKDEEYKGYLHLSYNESNIPEAQYFANQIAENKVSGRLQQAIQQLKVAVATEKAGIDQGTIQQIYAPVAFEKVALQENAKTQEELNKARGLVYIMLFLLYMGVIMYGNMIAMDVAKEKSSRVMEILISSASPVKQMFGKILGIALLGVLQFGLILIVGYQSIKANMSDDGIGAFLGLSDLDMDTLIYSIVFFLLGYLLYATLAAMLGSLVSRIEDAQQLITPMTLMIVVVFMVAMFGLNAPDSTLITVTSYIPFFTPMVMFLRVGMLDVPFWEAGISILLLIATTIVLGIIGARIYRGGVLLYGKSSSLKDIKTAIQLSKKESS</sequence>
<feature type="transmembrane region" description="Helical" evidence="6">
    <location>
        <begin position="20"/>
        <end position="38"/>
    </location>
</feature>
<keyword evidence="5 6" id="KW-0472">Membrane</keyword>
<dbReference type="PANTHER" id="PTHR30294">
    <property type="entry name" value="MEMBRANE COMPONENT OF ABC TRANSPORTER YHHJ-RELATED"/>
    <property type="match status" value="1"/>
</dbReference>
<dbReference type="GO" id="GO:0005886">
    <property type="term" value="C:plasma membrane"/>
    <property type="evidence" value="ECO:0007669"/>
    <property type="project" value="UniProtKB-SubCell"/>
</dbReference>
<dbReference type="EMBL" id="AVPF01000033">
    <property type="protein sequence ID" value="KGX86157.1"/>
    <property type="molecule type" value="Genomic_DNA"/>
</dbReference>
<reference evidence="8 9" key="1">
    <citation type="submission" date="2013-08" db="EMBL/GenBank/DDBJ databases">
        <authorList>
            <person name="Huang J."/>
            <person name="Wang G."/>
        </authorList>
    </citation>
    <scope>NUCLEOTIDE SEQUENCE [LARGE SCALE GENOMIC DNA]</scope>
    <source>
        <strain evidence="8 9">BH030004</strain>
    </source>
</reference>
<keyword evidence="4 6" id="KW-1133">Transmembrane helix</keyword>
<dbReference type="Gene3D" id="3.40.190.10">
    <property type="entry name" value="Periplasmic binding protein-like II"/>
    <property type="match status" value="1"/>
</dbReference>
<dbReference type="RefSeq" id="WP_027447119.1">
    <property type="nucleotide sequence ID" value="NZ_AULJ01000048.1"/>
</dbReference>
<feature type="transmembrane region" description="Helical" evidence="6">
    <location>
        <begin position="184"/>
        <end position="208"/>
    </location>
</feature>
<feature type="transmembrane region" description="Helical" evidence="6">
    <location>
        <begin position="367"/>
        <end position="389"/>
    </location>
</feature>
<feature type="transmembrane region" description="Helical" evidence="6">
    <location>
        <begin position="278"/>
        <end position="300"/>
    </location>
</feature>
<feature type="transmembrane region" description="Helical" evidence="6">
    <location>
        <begin position="229"/>
        <end position="252"/>
    </location>
</feature>
<keyword evidence="3 6" id="KW-0812">Transmembrane</keyword>
<keyword evidence="2" id="KW-1003">Cell membrane</keyword>
<protein>
    <recommendedName>
        <fullName evidence="7">ABC-2 type transporter transmembrane domain-containing protein</fullName>
    </recommendedName>
</protein>
<evidence type="ECO:0000256" key="2">
    <source>
        <dbReference type="ARBA" id="ARBA00022475"/>
    </source>
</evidence>
<evidence type="ECO:0000313" key="9">
    <source>
        <dbReference type="Proteomes" id="UP000030403"/>
    </source>
</evidence>
<evidence type="ECO:0000256" key="1">
    <source>
        <dbReference type="ARBA" id="ARBA00004651"/>
    </source>
</evidence>
<evidence type="ECO:0000259" key="7">
    <source>
        <dbReference type="Pfam" id="PF12698"/>
    </source>
</evidence>
<accession>A0A0A5HR98</accession>
<name>A0A0A5HR98_9BACI</name>
<proteinExistence type="predicted"/>
<feature type="domain" description="ABC-2 type transporter transmembrane" evidence="7">
    <location>
        <begin position="19"/>
        <end position="386"/>
    </location>
</feature>
<evidence type="ECO:0000256" key="6">
    <source>
        <dbReference type="SAM" id="Phobius"/>
    </source>
</evidence>
<evidence type="ECO:0000256" key="3">
    <source>
        <dbReference type="ARBA" id="ARBA00022692"/>
    </source>
</evidence>
<dbReference type="eggNOG" id="COG1668">
    <property type="taxonomic scope" value="Bacteria"/>
</dbReference>
<keyword evidence="9" id="KW-1185">Reference proteome</keyword>
<dbReference type="STRING" id="1385511.GCA_000425225_03546"/>
<evidence type="ECO:0000256" key="4">
    <source>
        <dbReference type="ARBA" id="ARBA00022989"/>
    </source>
</evidence>
<dbReference type="OrthoDB" id="9768837at2"/>
<dbReference type="Pfam" id="PF12698">
    <property type="entry name" value="ABC2_membrane_3"/>
    <property type="match status" value="1"/>
</dbReference>
<gene>
    <name evidence="8" type="ORF">N783_12615</name>
</gene>
<evidence type="ECO:0000313" key="8">
    <source>
        <dbReference type="EMBL" id="KGX86157.1"/>
    </source>
</evidence>
<organism evidence="8 9">
    <name type="scientific">Pontibacillus marinus BH030004 = DSM 16465</name>
    <dbReference type="NCBI Taxonomy" id="1385511"/>
    <lineage>
        <taxon>Bacteria</taxon>
        <taxon>Bacillati</taxon>
        <taxon>Bacillota</taxon>
        <taxon>Bacilli</taxon>
        <taxon>Bacillales</taxon>
        <taxon>Bacillaceae</taxon>
        <taxon>Pontibacillus</taxon>
    </lineage>
</organism>
<dbReference type="GO" id="GO:0140359">
    <property type="term" value="F:ABC-type transporter activity"/>
    <property type="evidence" value="ECO:0007669"/>
    <property type="project" value="InterPro"/>
</dbReference>
<dbReference type="AlphaFoldDB" id="A0A0A5HR98"/>
<comment type="subcellular location">
    <subcellularLocation>
        <location evidence="1">Cell membrane</location>
        <topology evidence="1">Multi-pass membrane protein</topology>
    </subcellularLocation>
</comment>